<organism evidence="1 2">
    <name type="scientific">Nocardia cerradoensis</name>
    <dbReference type="NCBI Taxonomy" id="85688"/>
    <lineage>
        <taxon>Bacteria</taxon>
        <taxon>Bacillati</taxon>
        <taxon>Actinomycetota</taxon>
        <taxon>Actinomycetes</taxon>
        <taxon>Mycobacteriales</taxon>
        <taxon>Nocardiaceae</taxon>
        <taxon>Nocardia</taxon>
    </lineage>
</organism>
<dbReference type="Proteomes" id="UP000215506">
    <property type="component" value="Unassembled WGS sequence"/>
</dbReference>
<dbReference type="RefSeq" id="WP_094028277.1">
    <property type="nucleotide sequence ID" value="NZ_NGAF01000036.1"/>
</dbReference>
<protein>
    <submittedName>
        <fullName evidence="1">Uncharacterized protein</fullName>
    </submittedName>
</protein>
<gene>
    <name evidence="1" type="ORF">B7C42_07698</name>
</gene>
<proteinExistence type="predicted"/>
<dbReference type="EMBL" id="NGAF01000036">
    <property type="protein sequence ID" value="OXR40273.1"/>
    <property type="molecule type" value="Genomic_DNA"/>
</dbReference>
<dbReference type="AlphaFoldDB" id="A0A231GUG8"/>
<comment type="caution">
    <text evidence="1">The sequence shown here is derived from an EMBL/GenBank/DDBJ whole genome shotgun (WGS) entry which is preliminary data.</text>
</comment>
<evidence type="ECO:0000313" key="2">
    <source>
        <dbReference type="Proteomes" id="UP000215506"/>
    </source>
</evidence>
<name>A0A231GUG8_9NOCA</name>
<keyword evidence="2" id="KW-1185">Reference proteome</keyword>
<sequence>MPAAAEDDRYAYSRAALARLALSDARRDLADRSASGVPTDTDPWSAGEHVRAARELVQLAEEVLTRAVVYERSRGTSWEAIGSELDITRQSAHTRFRDDETRWQQALLEPMKSIAGGKLRSLELPEAAYRPTEAGKSLDDWARTHCPECADVPAPVTGNLAPLTTIEEMNQVLAAMQHLYTDSSTPPDPAERLRLTERKAALLERIAVEEGSAQAHETAAGARALATELRAELER</sequence>
<evidence type="ECO:0000313" key="1">
    <source>
        <dbReference type="EMBL" id="OXR40273.1"/>
    </source>
</evidence>
<reference evidence="1 2" key="1">
    <citation type="submission" date="2017-07" db="EMBL/GenBank/DDBJ databases">
        <title>First draft Genome Sequence of Nocardia cerradoensis isolated from human infection.</title>
        <authorList>
            <person name="Carrasco G."/>
        </authorList>
    </citation>
    <scope>NUCLEOTIDE SEQUENCE [LARGE SCALE GENOMIC DNA]</scope>
    <source>
        <strain evidence="1 2">CNM20130759</strain>
    </source>
</reference>
<accession>A0A231GUG8</accession>